<dbReference type="InterPro" id="IPR011646">
    <property type="entry name" value="KAP_P-loop"/>
</dbReference>
<protein>
    <submittedName>
        <fullName evidence="2">ATP-binding protein</fullName>
    </submittedName>
</protein>
<evidence type="ECO:0000313" key="3">
    <source>
        <dbReference type="Proteomes" id="UP000758611"/>
    </source>
</evidence>
<proteinExistence type="predicted"/>
<name>A0A930DZE2_9FIRM</name>
<keyword evidence="2" id="KW-0067">ATP-binding</keyword>
<dbReference type="RefSeq" id="WP_278476824.1">
    <property type="nucleotide sequence ID" value="NZ_JABZRE010000002.1"/>
</dbReference>
<dbReference type="GO" id="GO:0005524">
    <property type="term" value="F:ATP binding"/>
    <property type="evidence" value="ECO:0007669"/>
    <property type="project" value="UniProtKB-KW"/>
</dbReference>
<reference evidence="2" key="1">
    <citation type="submission" date="2020-04" db="EMBL/GenBank/DDBJ databases">
        <title>Deep metagenomics examines the oral microbiome during advanced dental caries in children, revealing novel taxa and co-occurrences with host molecules.</title>
        <authorList>
            <person name="Baker J.L."/>
            <person name="Morton J.T."/>
            <person name="Dinis M."/>
            <person name="Alvarez R."/>
            <person name="Tran N.C."/>
            <person name="Knight R."/>
            <person name="Edlund A."/>
        </authorList>
    </citation>
    <scope>NUCLEOTIDE SEQUENCE</scope>
    <source>
        <strain evidence="2">JCVI_23_bin.11</strain>
    </source>
</reference>
<evidence type="ECO:0000259" key="1">
    <source>
        <dbReference type="Pfam" id="PF07693"/>
    </source>
</evidence>
<evidence type="ECO:0000313" key="2">
    <source>
        <dbReference type="EMBL" id="MBF1306325.1"/>
    </source>
</evidence>
<dbReference type="Pfam" id="PF07693">
    <property type="entry name" value="KAP_NTPase"/>
    <property type="match status" value="1"/>
</dbReference>
<dbReference type="EMBL" id="JABZRE010000002">
    <property type="protein sequence ID" value="MBF1306325.1"/>
    <property type="molecule type" value="Genomic_DNA"/>
</dbReference>
<dbReference type="Gene3D" id="3.40.50.300">
    <property type="entry name" value="P-loop containing nucleotide triphosphate hydrolases"/>
    <property type="match status" value="1"/>
</dbReference>
<comment type="caution">
    <text evidence="2">The sequence shown here is derived from an EMBL/GenBank/DDBJ whole genome shotgun (WGS) entry which is preliminary data.</text>
</comment>
<organism evidence="2 3">
    <name type="scientific">Parvimonas micra</name>
    <dbReference type="NCBI Taxonomy" id="33033"/>
    <lineage>
        <taxon>Bacteria</taxon>
        <taxon>Bacillati</taxon>
        <taxon>Bacillota</taxon>
        <taxon>Tissierellia</taxon>
        <taxon>Tissierellales</taxon>
        <taxon>Peptoniphilaceae</taxon>
        <taxon>Parvimonas</taxon>
    </lineage>
</organism>
<accession>A0A930DZE2</accession>
<dbReference type="SUPFAM" id="SSF52540">
    <property type="entry name" value="P-loop containing nucleoside triphosphate hydrolases"/>
    <property type="match status" value="1"/>
</dbReference>
<dbReference type="InterPro" id="IPR027417">
    <property type="entry name" value="P-loop_NTPase"/>
</dbReference>
<dbReference type="Proteomes" id="UP000758611">
    <property type="component" value="Unassembled WGS sequence"/>
</dbReference>
<gene>
    <name evidence="2" type="ORF">HXM94_00860</name>
</gene>
<sequence length="450" mass="50928">MSIDKISMERIAQIILPVHFRTAEPVLILGEPGIGKTEIVLKSVRSLLTEAYGGSTSKAKKSKKTFEEEMNAALAETDEAEAKEVEAKKAQKVVFNVEDYYTIIDGSGMPSESLVIPYIDNDNVDRLQRDVIPEFKKAKAFFDNKENDGKKFIIVIDELSSFTQDDQRTIMNFIQSGLLPDGTFLPNDRLWVISMGNPPRSIPGFEESDSPTHDIESAVITRCATYFVEADLKGWLAWGAQSNDKGQTNLHPYLLSALMKLPELYNVKDREDVRYLINRSGYKLSQYLYEVEKMKEEGLDAKWNQIAVNSYVGSKIGTTLASTLEQLDKLISVKELFGSDKDDKIDPKMMNKFQDLQPFERYYLLMKCLEDSSPVNYKKDNNILKLSQLVREGQLPVETGKAMAHFILENRKKKGSNASILMDNKTLMKGGDYNVAAVIMDFQDQFRGIK</sequence>
<keyword evidence="2" id="KW-0547">Nucleotide-binding</keyword>
<dbReference type="AlphaFoldDB" id="A0A930DZE2"/>
<feature type="domain" description="KAP NTPase" evidence="1">
    <location>
        <begin position="9"/>
        <end position="175"/>
    </location>
</feature>